<evidence type="ECO:0000313" key="3">
    <source>
        <dbReference type="EMBL" id="ACF45979.1"/>
    </source>
</evidence>
<accession>B4S7E2</accession>
<keyword evidence="4" id="KW-1185">Reference proteome</keyword>
<dbReference type="SUPFAM" id="SSF48317">
    <property type="entry name" value="Acid phosphatase/Vanadium-dependent haloperoxidase"/>
    <property type="match status" value="1"/>
</dbReference>
<dbReference type="AlphaFoldDB" id="B4S7E2"/>
<evidence type="ECO:0000256" key="1">
    <source>
        <dbReference type="SAM" id="Phobius"/>
    </source>
</evidence>
<dbReference type="STRING" id="290512.Paes_0936"/>
<protein>
    <submittedName>
        <fullName evidence="3">Phosphoesterase PA-phosphatase related</fullName>
    </submittedName>
</protein>
<feature type="domain" description="Phosphatidic acid phosphatase type 2/haloperoxidase" evidence="2">
    <location>
        <begin position="140"/>
        <end position="253"/>
    </location>
</feature>
<name>B4S7E2_PROA2</name>
<dbReference type="RefSeq" id="WP_012505516.1">
    <property type="nucleotide sequence ID" value="NC_011059.1"/>
</dbReference>
<proteinExistence type="predicted"/>
<feature type="transmembrane region" description="Helical" evidence="1">
    <location>
        <begin position="69"/>
        <end position="86"/>
    </location>
</feature>
<organism evidence="3 4">
    <name type="scientific">Prosthecochloris aestuarii (strain DSM 271 / SK 413)</name>
    <dbReference type="NCBI Taxonomy" id="290512"/>
    <lineage>
        <taxon>Bacteria</taxon>
        <taxon>Pseudomonadati</taxon>
        <taxon>Chlorobiota</taxon>
        <taxon>Chlorobiia</taxon>
        <taxon>Chlorobiales</taxon>
        <taxon>Chlorobiaceae</taxon>
        <taxon>Prosthecochloris</taxon>
    </lineage>
</organism>
<reference evidence="3" key="1">
    <citation type="submission" date="2008-06" db="EMBL/GenBank/DDBJ databases">
        <title>Complete sequence of chromosome of Prosthecochloris aestuarii DSM 271.</title>
        <authorList>
            <consortium name="US DOE Joint Genome Institute"/>
            <person name="Lucas S."/>
            <person name="Copeland A."/>
            <person name="Lapidus A."/>
            <person name="Glavina del Rio T."/>
            <person name="Dalin E."/>
            <person name="Tice H."/>
            <person name="Bruce D."/>
            <person name="Goodwin L."/>
            <person name="Pitluck S."/>
            <person name="Schmutz J."/>
            <person name="Larimer F."/>
            <person name="Land M."/>
            <person name="Hauser L."/>
            <person name="Kyrpides N."/>
            <person name="Anderson I."/>
            <person name="Liu Z."/>
            <person name="Li T."/>
            <person name="Zhao F."/>
            <person name="Overmann J."/>
            <person name="Bryant D.A."/>
            <person name="Richardson P."/>
        </authorList>
    </citation>
    <scope>NUCLEOTIDE SEQUENCE [LARGE SCALE GENOMIC DNA]</scope>
    <source>
        <strain evidence="3">DSM 271</strain>
    </source>
</reference>
<evidence type="ECO:0000259" key="2">
    <source>
        <dbReference type="SMART" id="SM00014"/>
    </source>
</evidence>
<keyword evidence="1" id="KW-0812">Transmembrane</keyword>
<dbReference type="eggNOG" id="COG0671">
    <property type="taxonomic scope" value="Bacteria"/>
</dbReference>
<sequence>MTLLHRFFPLSSFYARALVVCIVFSLIPLSSAFALERSTGRILQDDGAALADDFGEIFSFPVRFDGSDWALTGAVIGAAAASMLWADRPVRDYAFRHRTPFLDRLLPVGDFYGKLSTGIYLGSALYTAGIISDDESLRLTGRAVIEAHTFSLLITGVMKAVAGRSRPYTGDGNNRFNWVETSNRYWSLPSGHATSAFAVSSALSQRIDRPLASVGLYALSCVTVLNRIYDDKHWLSDTLLGAAIGTAVGVAVGNMINKEEDENCQFIGTPVQEKPVELVRIIEWRF</sequence>
<gene>
    <name evidence="3" type="ordered locus">Paes_0936</name>
</gene>
<keyword evidence="1" id="KW-0472">Membrane</keyword>
<keyword evidence="1" id="KW-1133">Transmembrane helix</keyword>
<dbReference type="PANTHER" id="PTHR14969:SF13">
    <property type="entry name" value="AT30094P"/>
    <property type="match status" value="1"/>
</dbReference>
<dbReference type="EMBL" id="CP001108">
    <property type="protein sequence ID" value="ACF45979.1"/>
    <property type="molecule type" value="Genomic_DNA"/>
</dbReference>
<dbReference type="Gene3D" id="1.20.144.10">
    <property type="entry name" value="Phosphatidic acid phosphatase type 2/haloperoxidase"/>
    <property type="match status" value="1"/>
</dbReference>
<dbReference type="CDD" id="cd03394">
    <property type="entry name" value="PAP2_like_5"/>
    <property type="match status" value="1"/>
</dbReference>
<dbReference type="KEGG" id="paa:Paes_0936"/>
<dbReference type="Proteomes" id="UP000002725">
    <property type="component" value="Chromosome"/>
</dbReference>
<dbReference type="SMART" id="SM00014">
    <property type="entry name" value="acidPPc"/>
    <property type="match status" value="1"/>
</dbReference>
<dbReference type="Pfam" id="PF01569">
    <property type="entry name" value="PAP2"/>
    <property type="match status" value="1"/>
</dbReference>
<dbReference type="InterPro" id="IPR000326">
    <property type="entry name" value="PAP2/HPO"/>
</dbReference>
<dbReference type="InterPro" id="IPR036938">
    <property type="entry name" value="PAP2/HPO_sf"/>
</dbReference>
<dbReference type="HOGENOM" id="CLU_059169_0_0_10"/>
<evidence type="ECO:0000313" key="4">
    <source>
        <dbReference type="Proteomes" id="UP000002725"/>
    </source>
</evidence>
<dbReference type="PANTHER" id="PTHR14969">
    <property type="entry name" value="SPHINGOSINE-1-PHOSPHATE PHOSPHOHYDROLASE"/>
    <property type="match status" value="1"/>
</dbReference>